<proteinExistence type="predicted"/>
<sequence length="203" mass="21475">MNQTPRTVNRTVLTLLGLLLTAAGLHGLLLSSFPGYAAGWQGLAARVGEAGARLLQDTTLPGQRDSWLWILVTVALIGLVLLMLWWAAVQGKGRTGIFAREYHDNGARGVVEIAAGVPEQAVKAALAGRPDIVSVSASTWEADHDAGLRIKVQPRQGAAPARIAEDVSGIISALDRELGRGGPVVLHLAAGARTRMSRAERVR</sequence>
<reference evidence="2 3" key="1">
    <citation type="submission" date="2024-09" db="EMBL/GenBank/DDBJ databases">
        <authorList>
            <person name="Salinas-Garcia M.A."/>
            <person name="Prieme A."/>
        </authorList>
    </citation>
    <scope>NUCLEOTIDE SEQUENCE [LARGE SCALE GENOMIC DNA]</scope>
    <source>
        <strain evidence="2 3">DSM 21081</strain>
    </source>
</reference>
<keyword evidence="3" id="KW-1185">Reference proteome</keyword>
<protein>
    <recommendedName>
        <fullName evidence="4">Alkaline shock response membrane anchor protein AmaP</fullName>
    </recommendedName>
</protein>
<evidence type="ECO:0000313" key="3">
    <source>
        <dbReference type="Proteomes" id="UP001575652"/>
    </source>
</evidence>
<keyword evidence="1" id="KW-0472">Membrane</keyword>
<dbReference type="RefSeq" id="WP_373973114.1">
    <property type="nucleotide sequence ID" value="NZ_JBHDLJ010000016.1"/>
</dbReference>
<evidence type="ECO:0000256" key="1">
    <source>
        <dbReference type="SAM" id="Phobius"/>
    </source>
</evidence>
<accession>A0ABV4UQJ6</accession>
<organism evidence="2 3">
    <name type="scientific">Arthrobacter halodurans</name>
    <dbReference type="NCBI Taxonomy" id="516699"/>
    <lineage>
        <taxon>Bacteria</taxon>
        <taxon>Bacillati</taxon>
        <taxon>Actinomycetota</taxon>
        <taxon>Actinomycetes</taxon>
        <taxon>Micrococcales</taxon>
        <taxon>Micrococcaceae</taxon>
        <taxon>Arthrobacter</taxon>
    </lineage>
</organism>
<evidence type="ECO:0000313" key="2">
    <source>
        <dbReference type="EMBL" id="MFB0835936.1"/>
    </source>
</evidence>
<keyword evidence="1" id="KW-1133">Transmembrane helix</keyword>
<gene>
    <name evidence="2" type="ORF">ACETWP_15185</name>
</gene>
<evidence type="ECO:0008006" key="4">
    <source>
        <dbReference type="Google" id="ProtNLM"/>
    </source>
</evidence>
<dbReference type="EMBL" id="JBHDLJ010000016">
    <property type="protein sequence ID" value="MFB0835936.1"/>
    <property type="molecule type" value="Genomic_DNA"/>
</dbReference>
<comment type="caution">
    <text evidence="2">The sequence shown here is derived from an EMBL/GenBank/DDBJ whole genome shotgun (WGS) entry which is preliminary data.</text>
</comment>
<keyword evidence="1" id="KW-0812">Transmembrane</keyword>
<name>A0ABV4UQJ6_9MICC</name>
<feature type="transmembrane region" description="Helical" evidence="1">
    <location>
        <begin position="67"/>
        <end position="88"/>
    </location>
</feature>
<dbReference type="Proteomes" id="UP001575652">
    <property type="component" value="Unassembled WGS sequence"/>
</dbReference>